<protein>
    <recommendedName>
        <fullName evidence="6">SURF1-like protein</fullName>
    </recommendedName>
</protein>
<dbReference type="PANTHER" id="PTHR23427">
    <property type="entry name" value="SURFEIT LOCUS PROTEIN"/>
    <property type="match status" value="1"/>
</dbReference>
<dbReference type="GO" id="GO:0005743">
    <property type="term" value="C:mitochondrial inner membrane"/>
    <property type="evidence" value="ECO:0007669"/>
    <property type="project" value="UniProtKB-SubCell"/>
</dbReference>
<accession>A0A8S1ETQ1</accession>
<comment type="similarity">
    <text evidence="2 6">Belongs to the SURF1 family.</text>
</comment>
<comment type="caution">
    <text evidence="7">The sequence shown here is derived from an EMBL/GenBank/DDBJ whole genome shotgun (WGS) entry which is preliminary data.</text>
</comment>
<comment type="function">
    <text evidence="6">Probably involved in the biogenesis of the COX complex.</text>
</comment>
<keyword evidence="4 6" id="KW-1133">Transmembrane helix</keyword>
<dbReference type="GO" id="GO:0033617">
    <property type="term" value="P:mitochondrial respiratory chain complex IV assembly"/>
    <property type="evidence" value="ECO:0007669"/>
    <property type="project" value="TreeGrafter"/>
</dbReference>
<comment type="subcellular location">
    <subcellularLocation>
        <location evidence="1">Membrane</location>
    </subcellularLocation>
    <subcellularLocation>
        <location evidence="6">Mitochondrion inner membrane</location>
        <topology evidence="6">Multi-pass membrane protein</topology>
    </subcellularLocation>
</comment>
<evidence type="ECO:0000313" key="7">
    <source>
        <dbReference type="EMBL" id="CAB3402885.1"/>
    </source>
</evidence>
<evidence type="ECO:0000313" key="8">
    <source>
        <dbReference type="Proteomes" id="UP000494206"/>
    </source>
</evidence>
<evidence type="ECO:0000256" key="1">
    <source>
        <dbReference type="ARBA" id="ARBA00004370"/>
    </source>
</evidence>
<dbReference type="InterPro" id="IPR045214">
    <property type="entry name" value="Surf1/Surf4"/>
</dbReference>
<keyword evidence="3 6" id="KW-0812">Transmembrane</keyword>
<reference evidence="7 8" key="1">
    <citation type="submission" date="2020-04" db="EMBL/GenBank/DDBJ databases">
        <authorList>
            <person name="Laetsch R D."/>
            <person name="Stevens L."/>
            <person name="Kumar S."/>
            <person name="Blaxter L. M."/>
        </authorList>
    </citation>
    <scope>NUCLEOTIDE SEQUENCE [LARGE SCALE GENOMIC DNA]</scope>
</reference>
<keyword evidence="8" id="KW-1185">Reference proteome</keyword>
<dbReference type="CDD" id="cd06662">
    <property type="entry name" value="SURF1"/>
    <property type="match status" value="1"/>
</dbReference>
<evidence type="ECO:0000256" key="2">
    <source>
        <dbReference type="ARBA" id="ARBA00007165"/>
    </source>
</evidence>
<dbReference type="Pfam" id="PF02104">
    <property type="entry name" value="SURF1"/>
    <property type="match status" value="1"/>
</dbReference>
<evidence type="ECO:0000256" key="3">
    <source>
        <dbReference type="ARBA" id="ARBA00022692"/>
    </source>
</evidence>
<dbReference type="PROSITE" id="PS50895">
    <property type="entry name" value="SURF1"/>
    <property type="match status" value="1"/>
</dbReference>
<dbReference type="PANTHER" id="PTHR23427:SF2">
    <property type="entry name" value="SURFEIT LOCUS PROTEIN 1"/>
    <property type="match status" value="1"/>
</dbReference>
<evidence type="ECO:0000256" key="6">
    <source>
        <dbReference type="RuleBase" id="RU363076"/>
    </source>
</evidence>
<dbReference type="EMBL" id="CADEPM010000003">
    <property type="protein sequence ID" value="CAB3402885.1"/>
    <property type="molecule type" value="Genomic_DNA"/>
</dbReference>
<keyword evidence="5 6" id="KW-0472">Membrane</keyword>
<dbReference type="OrthoDB" id="10040024at2759"/>
<feature type="transmembrane region" description="Helical" evidence="6">
    <location>
        <begin position="65"/>
        <end position="88"/>
    </location>
</feature>
<keyword evidence="6" id="KW-0496">Mitochondrion</keyword>
<gene>
    <name evidence="7" type="ORF">CBOVIS_LOCUS5432</name>
</gene>
<proteinExistence type="inferred from homology"/>
<keyword evidence="6" id="KW-0999">Mitochondrion inner membrane</keyword>
<sequence length="310" mass="35626">MAGALQMLVCSRLAFRRLTVISCRFTQTKINRIIDLEVKKKPKRIEIQFEEKREPKSQAKKKIQWSVGSIAMLIIPAFAFSLGCWQVIRLQWKLELIEHLKSRLNQPAVLLPDDLRSENLAPLEYCRVRVTGEFLHDRSFVISPRGRFDPEVKASASSGSLLSENEMSSHGGHLITPFKLANSGKVILINRGWIPSFLFDPDSRTKTNPKGVVTFEAIVRKSEQRPQFVGQNMPEQGVWYYRDLEQMAETYGTSPVWLDAAYDFLETTVPGGPIGGQTNVNVRNEHLNYLLTWYSLTIVTLMMWWHKFRK</sequence>
<name>A0A8S1ETQ1_9PELO</name>
<evidence type="ECO:0000256" key="5">
    <source>
        <dbReference type="ARBA" id="ARBA00023136"/>
    </source>
</evidence>
<dbReference type="Proteomes" id="UP000494206">
    <property type="component" value="Unassembled WGS sequence"/>
</dbReference>
<organism evidence="7 8">
    <name type="scientific">Caenorhabditis bovis</name>
    <dbReference type="NCBI Taxonomy" id="2654633"/>
    <lineage>
        <taxon>Eukaryota</taxon>
        <taxon>Metazoa</taxon>
        <taxon>Ecdysozoa</taxon>
        <taxon>Nematoda</taxon>
        <taxon>Chromadorea</taxon>
        <taxon>Rhabditida</taxon>
        <taxon>Rhabditina</taxon>
        <taxon>Rhabditomorpha</taxon>
        <taxon>Rhabditoidea</taxon>
        <taxon>Rhabditidae</taxon>
        <taxon>Peloderinae</taxon>
        <taxon>Caenorhabditis</taxon>
    </lineage>
</organism>
<evidence type="ECO:0000256" key="4">
    <source>
        <dbReference type="ARBA" id="ARBA00022989"/>
    </source>
</evidence>
<dbReference type="InterPro" id="IPR002994">
    <property type="entry name" value="Surf1/Shy1"/>
</dbReference>
<feature type="transmembrane region" description="Helical" evidence="6">
    <location>
        <begin position="287"/>
        <end position="305"/>
    </location>
</feature>
<dbReference type="AlphaFoldDB" id="A0A8S1ETQ1"/>